<evidence type="ECO:0000313" key="7">
    <source>
        <dbReference type="Proteomes" id="UP000701341"/>
    </source>
</evidence>
<dbReference type="PANTHER" id="PTHR24189:SF50">
    <property type="entry name" value="ANKYRIN REPEAT AND SOCS BOX PROTEIN 2"/>
    <property type="match status" value="1"/>
</dbReference>
<keyword evidence="7" id="KW-1185">Reference proteome</keyword>
<reference evidence="6" key="1">
    <citation type="submission" date="2020-02" db="EMBL/GenBank/DDBJ databases">
        <authorList>
            <person name="Lichtner F.J."/>
        </authorList>
    </citation>
    <scope>NUCLEOTIDE SEQUENCE</scope>
    <source>
        <strain evidence="6">G10</strain>
    </source>
</reference>
<feature type="repeat" description="ANK" evidence="3">
    <location>
        <begin position="1116"/>
        <end position="1148"/>
    </location>
</feature>
<gene>
    <name evidence="6" type="ORF">PCG10_001994</name>
</gene>
<feature type="repeat" description="ANK" evidence="3">
    <location>
        <begin position="1081"/>
        <end position="1113"/>
    </location>
</feature>
<name>A0A9P5GAD1_PENCR</name>
<evidence type="ECO:0000259" key="5">
    <source>
        <dbReference type="Pfam" id="PF24883"/>
    </source>
</evidence>
<dbReference type="AlphaFoldDB" id="A0A9P5GAD1"/>
<dbReference type="PROSITE" id="PS50088">
    <property type="entry name" value="ANK_REPEAT"/>
    <property type="match status" value="7"/>
</dbReference>
<feature type="region of interest" description="Disordered" evidence="4">
    <location>
        <begin position="12"/>
        <end position="91"/>
    </location>
</feature>
<proteinExistence type="predicted"/>
<accession>A0A9P5GAD1</accession>
<evidence type="ECO:0000256" key="4">
    <source>
        <dbReference type="SAM" id="MobiDB-lite"/>
    </source>
</evidence>
<feature type="domain" description="Nephrocystin 3-like N-terminal" evidence="5">
    <location>
        <begin position="367"/>
        <end position="511"/>
    </location>
</feature>
<dbReference type="SMART" id="SM00248">
    <property type="entry name" value="ANK"/>
    <property type="match status" value="10"/>
</dbReference>
<feature type="compositionally biased region" description="Polar residues" evidence="4">
    <location>
        <begin position="38"/>
        <end position="47"/>
    </location>
</feature>
<comment type="caution">
    <text evidence="6">The sequence shown here is derived from an EMBL/GenBank/DDBJ whole genome shotgun (WGS) entry which is preliminary data.</text>
</comment>
<keyword evidence="1" id="KW-0677">Repeat</keyword>
<evidence type="ECO:0000256" key="3">
    <source>
        <dbReference type="PROSITE-ProRule" id="PRU00023"/>
    </source>
</evidence>
<dbReference type="Pfam" id="PF12796">
    <property type="entry name" value="Ank_2"/>
    <property type="match status" value="4"/>
</dbReference>
<evidence type="ECO:0000313" key="6">
    <source>
        <dbReference type="EMBL" id="KAF7516666.1"/>
    </source>
</evidence>
<organism evidence="6 7">
    <name type="scientific">Penicillium crustosum</name>
    <name type="common">Blue mold fungus</name>
    <dbReference type="NCBI Taxonomy" id="36656"/>
    <lineage>
        <taxon>Eukaryota</taxon>
        <taxon>Fungi</taxon>
        <taxon>Dikarya</taxon>
        <taxon>Ascomycota</taxon>
        <taxon>Pezizomycotina</taxon>
        <taxon>Eurotiomycetes</taxon>
        <taxon>Eurotiomycetidae</taxon>
        <taxon>Eurotiales</taxon>
        <taxon>Aspergillaceae</taxon>
        <taxon>Penicillium</taxon>
    </lineage>
</organism>
<dbReference type="Gene3D" id="1.25.40.20">
    <property type="entry name" value="Ankyrin repeat-containing domain"/>
    <property type="match status" value="3"/>
</dbReference>
<dbReference type="InterPro" id="IPR056884">
    <property type="entry name" value="NPHP3-like_N"/>
</dbReference>
<evidence type="ECO:0000256" key="1">
    <source>
        <dbReference type="ARBA" id="ARBA00022737"/>
    </source>
</evidence>
<dbReference type="PROSITE" id="PS50297">
    <property type="entry name" value="ANK_REP_REGION"/>
    <property type="match status" value="5"/>
</dbReference>
<dbReference type="InterPro" id="IPR002110">
    <property type="entry name" value="Ankyrin_rpt"/>
</dbReference>
<dbReference type="InterPro" id="IPR050745">
    <property type="entry name" value="Multifunctional_regulatory"/>
</dbReference>
<feature type="repeat" description="ANK" evidence="3">
    <location>
        <begin position="941"/>
        <end position="973"/>
    </location>
</feature>
<dbReference type="SUPFAM" id="SSF48403">
    <property type="entry name" value="Ankyrin repeat"/>
    <property type="match status" value="1"/>
</dbReference>
<dbReference type="Pfam" id="PF24883">
    <property type="entry name" value="NPHP3_N"/>
    <property type="match status" value="1"/>
</dbReference>
<dbReference type="Gene3D" id="3.40.50.300">
    <property type="entry name" value="P-loop containing nucleotide triphosphate hydrolases"/>
    <property type="match status" value="1"/>
</dbReference>
<protein>
    <recommendedName>
        <fullName evidence="5">Nephrocystin 3-like N-terminal domain-containing protein</fullName>
    </recommendedName>
</protein>
<dbReference type="Proteomes" id="UP000701341">
    <property type="component" value="Unassembled WGS sequence"/>
</dbReference>
<feature type="compositionally biased region" description="Polar residues" evidence="4">
    <location>
        <begin position="62"/>
        <end position="83"/>
    </location>
</feature>
<feature type="repeat" description="ANK" evidence="3">
    <location>
        <begin position="1151"/>
        <end position="1183"/>
    </location>
</feature>
<dbReference type="InterPro" id="IPR036770">
    <property type="entry name" value="Ankyrin_rpt-contain_sf"/>
</dbReference>
<feature type="repeat" description="ANK" evidence="3">
    <location>
        <begin position="1011"/>
        <end position="1043"/>
    </location>
</feature>
<evidence type="ECO:0000256" key="2">
    <source>
        <dbReference type="ARBA" id="ARBA00023043"/>
    </source>
</evidence>
<feature type="repeat" description="ANK" evidence="3">
    <location>
        <begin position="1046"/>
        <end position="1074"/>
    </location>
</feature>
<sequence>MSSILCCGIWRRNHDGKGPGQPEDSLAIKGSGAERSTIHSQVTTETKVLTAPGDTETPSPPAAQQSLKSGSQVQVPQKTPNDQASEHSSRLKPYADNYDLWTEALESLKEEERRDVEALLGDLDRDDTDRKGLVEDIQKQLDVASKSEHHDRTKSIDKFLSVLNKFLSVGDVVVSFDPVHAALPWAAVRSVIVILTADRELKGFILTGMAEVASLLIRCDMYQQLYMAPDFALRPPEDALDKLSASIVQTYADLQSFLAFMVRHQRSKVKIDSVFKLENARSHMNKLSGSEKLLLQAADDCEKASDLSSRSDLRELLNLAAEIPTIRDQVDLVLERISAKDERELLEWISPIPYGKHHTFREESRTHGTLGAGKTYLTSKVIDHVQGLLKSSSPDAGFAYFYCNRNEDERRDPLCILQSYVRQLSTAVGSTGHIRKRLQVVSDEARRQGSHLGLEACKTQLLESVNWYSQTTIILDALDECYEHSRWQLIDVIRELVSKSDRPLKVFISSRPDEDIKTQFSGKNIEIYAINNQDDIEKFVNAEIDKPRHWGPISQSLRSDIVRTLREGSQGMFQWAYLQIQQVLELPTERDIRDRLGRLPIGLKEAYDEIYGNIAKFQNAKVLVDRACKWVMSACTPLSSDELLSAILIDSDESSIDFENEVTESELLVLCKNLLVLDSQREVWRFSHLSVVEYFEFNHWGLGQAHSDAAKVCLKFMIETYGNPTYEGDIKSSGDKQYMNPPNKLGSIHPLEKYVQQHWVIHVTTYEDLIAKKGQEVDSLLAKLLKSFLGSPSESSFQYRAWYRSLGSAYDSPSSSFLRERGKFKFGNISHQEDISPEEVTICAMCRFPLYILLRDWWDNAEFTISQTSEQGNTLLVLAVKAGCKAICEALINRGIEINLMLPSNSYGSALAAAAWGGNKEIVNLLIENRADVNLTLLGGSFGSALATAASKGDKEIVDLLIENGADANLTLPGGHYGSALTAAAWGGNKEIVNFLIDNGAYTNLTFPSGHFGSPLAAAARGEDKEIVNILIENGADANLTLPGGNYGSALAAAARGGNKEIVNLLIENGADANLVLLSGDFGSALAAATRGGNKEMINLLIEHGADTNLTLPSGDFGSVLAAAAFIGNKEIVNLLIENGADTNLTLPSGDFGSALAATAYRGDKEIVNLLIKSGADVNLTLPSGKFGSALAAAAAIGYKEIANLLIKNGADVNLARSIAASRGLKEIMKVLVELEADATLVLWS</sequence>
<dbReference type="InterPro" id="IPR027417">
    <property type="entry name" value="P-loop_NTPase"/>
</dbReference>
<dbReference type="EMBL" id="JAAOZQ010000132">
    <property type="protein sequence ID" value="KAF7516666.1"/>
    <property type="molecule type" value="Genomic_DNA"/>
</dbReference>
<dbReference type="PANTHER" id="PTHR24189">
    <property type="entry name" value="MYOTROPHIN"/>
    <property type="match status" value="1"/>
</dbReference>
<keyword evidence="2 3" id="KW-0040">ANK repeat</keyword>
<feature type="repeat" description="ANK" evidence="3">
    <location>
        <begin position="1186"/>
        <end position="1218"/>
    </location>
</feature>